<comment type="caution">
    <text evidence="1">The sequence shown here is derived from an EMBL/GenBank/DDBJ whole genome shotgun (WGS) entry which is preliminary data.</text>
</comment>
<keyword evidence="2" id="KW-1185">Reference proteome</keyword>
<accession>A0ABU5C6X1</accession>
<sequence>MLSERQEQILLSLKRFDYLTVKQLQQLHDLKGNRNAYRVMKQLEPYLHTFKDDGVNIYYLNKKGREAVACDKERKKLTTARHYIMRNNLYIHLDQPANWENEVKITLDPISVIADAHFITNRHYLVEIDHVQKMKANEKKIEKYRRLIERNAFKGMPGVIWVTTTPYRRDRLMELCEGLDSLILLDTDIK</sequence>
<evidence type="ECO:0000313" key="2">
    <source>
        <dbReference type="Proteomes" id="UP001281447"/>
    </source>
</evidence>
<dbReference type="EMBL" id="JAWDIP010000003">
    <property type="protein sequence ID" value="MDY0394810.1"/>
    <property type="molecule type" value="Genomic_DNA"/>
</dbReference>
<dbReference type="RefSeq" id="WP_390354115.1">
    <property type="nucleotide sequence ID" value="NZ_JBHUIZ010000005.1"/>
</dbReference>
<dbReference type="Proteomes" id="UP001281447">
    <property type="component" value="Unassembled WGS sequence"/>
</dbReference>
<organism evidence="1 2">
    <name type="scientific">Tigheibacillus halophilus</name>
    <dbReference type="NCBI Taxonomy" id="361280"/>
    <lineage>
        <taxon>Bacteria</taxon>
        <taxon>Bacillati</taxon>
        <taxon>Bacillota</taxon>
        <taxon>Bacilli</taxon>
        <taxon>Bacillales</taxon>
        <taxon>Bacillaceae</taxon>
        <taxon>Tigheibacillus</taxon>
    </lineage>
</organism>
<protein>
    <submittedName>
        <fullName evidence="1">Replication-relaxation family protein</fullName>
    </submittedName>
</protein>
<dbReference type="InterPro" id="IPR025855">
    <property type="entry name" value="Replic_Relax"/>
</dbReference>
<gene>
    <name evidence="1" type="ORF">RWE15_10490</name>
</gene>
<dbReference type="Pfam" id="PF13814">
    <property type="entry name" value="Replic_Relax"/>
    <property type="match status" value="1"/>
</dbReference>
<name>A0ABU5C6X1_9BACI</name>
<proteinExistence type="predicted"/>
<reference evidence="1 2" key="1">
    <citation type="submission" date="2023-10" db="EMBL/GenBank/DDBJ databases">
        <title>Virgibacillus halophilus 5B73C genome.</title>
        <authorList>
            <person name="Miliotis G."/>
            <person name="Sengupta P."/>
            <person name="Hameed A."/>
            <person name="Chuvochina M."/>
            <person name="Mcdonagh F."/>
            <person name="Simpson A.C."/>
            <person name="Singh N.K."/>
            <person name="Rekha P.D."/>
            <person name="Raman K."/>
            <person name="Hugenholtz P."/>
            <person name="Venkateswaran K."/>
        </authorList>
    </citation>
    <scope>NUCLEOTIDE SEQUENCE [LARGE SCALE GENOMIC DNA]</scope>
    <source>
        <strain evidence="1 2">5B73C</strain>
    </source>
</reference>
<evidence type="ECO:0000313" key="1">
    <source>
        <dbReference type="EMBL" id="MDY0394810.1"/>
    </source>
</evidence>